<dbReference type="RefSeq" id="WP_183443125.1">
    <property type="nucleotide sequence ID" value="NZ_JACHXD010000016.1"/>
</dbReference>
<dbReference type="Proteomes" id="UP000541535">
    <property type="component" value="Unassembled WGS sequence"/>
</dbReference>
<keyword evidence="1" id="KW-1133">Transmembrane helix</keyword>
<gene>
    <name evidence="2" type="ORF">FHS03_004483</name>
</gene>
<evidence type="ECO:0000313" key="3">
    <source>
        <dbReference type="Proteomes" id="UP000541535"/>
    </source>
</evidence>
<proteinExistence type="predicted"/>
<keyword evidence="1" id="KW-0812">Transmembrane</keyword>
<organism evidence="2 3">
    <name type="scientific">Pseudoduganella violacea</name>
    <dbReference type="NCBI Taxonomy" id="1715466"/>
    <lineage>
        <taxon>Bacteria</taxon>
        <taxon>Pseudomonadati</taxon>
        <taxon>Pseudomonadota</taxon>
        <taxon>Betaproteobacteria</taxon>
        <taxon>Burkholderiales</taxon>
        <taxon>Oxalobacteraceae</taxon>
        <taxon>Telluria group</taxon>
        <taxon>Pseudoduganella</taxon>
    </lineage>
</organism>
<comment type="caution">
    <text evidence="2">The sequence shown here is derived from an EMBL/GenBank/DDBJ whole genome shotgun (WGS) entry which is preliminary data.</text>
</comment>
<accession>A0A7W5BEF8</accession>
<protein>
    <submittedName>
        <fullName evidence="2">Uncharacterized protein</fullName>
    </submittedName>
</protein>
<keyword evidence="3" id="KW-1185">Reference proteome</keyword>
<evidence type="ECO:0000313" key="2">
    <source>
        <dbReference type="EMBL" id="MBB3121405.1"/>
    </source>
</evidence>
<dbReference type="AlphaFoldDB" id="A0A7W5BEF8"/>
<name>A0A7W5BEF8_9BURK</name>
<feature type="transmembrane region" description="Helical" evidence="1">
    <location>
        <begin position="29"/>
        <end position="46"/>
    </location>
</feature>
<keyword evidence="1" id="KW-0472">Membrane</keyword>
<evidence type="ECO:0000256" key="1">
    <source>
        <dbReference type="SAM" id="Phobius"/>
    </source>
</evidence>
<sequence>MRKIYIYILGVVLLGLVQGFIKNAAPHGAVYFLIIVAYLVILRVLAEKFGKP</sequence>
<dbReference type="EMBL" id="JACHXD010000016">
    <property type="protein sequence ID" value="MBB3121405.1"/>
    <property type="molecule type" value="Genomic_DNA"/>
</dbReference>
<reference evidence="2 3" key="1">
    <citation type="submission" date="2020-08" db="EMBL/GenBank/DDBJ databases">
        <title>Genomic Encyclopedia of Type Strains, Phase III (KMG-III): the genomes of soil and plant-associated and newly described type strains.</title>
        <authorList>
            <person name="Whitman W."/>
        </authorList>
    </citation>
    <scope>NUCLEOTIDE SEQUENCE [LARGE SCALE GENOMIC DNA]</scope>
    <source>
        <strain evidence="2 3">CECT 8897</strain>
    </source>
</reference>